<dbReference type="OrthoDB" id="10440242at2759"/>
<organism evidence="1 2">
    <name type="scientific">Gigaspora margarita</name>
    <dbReference type="NCBI Taxonomy" id="4874"/>
    <lineage>
        <taxon>Eukaryota</taxon>
        <taxon>Fungi</taxon>
        <taxon>Fungi incertae sedis</taxon>
        <taxon>Mucoromycota</taxon>
        <taxon>Glomeromycotina</taxon>
        <taxon>Glomeromycetes</taxon>
        <taxon>Diversisporales</taxon>
        <taxon>Gigasporaceae</taxon>
        <taxon>Gigaspora</taxon>
    </lineage>
</organism>
<evidence type="ECO:0000313" key="2">
    <source>
        <dbReference type="Proteomes" id="UP000439903"/>
    </source>
</evidence>
<name>A0A8H4ESF3_GIGMA</name>
<keyword evidence="2" id="KW-1185">Reference proteome</keyword>
<dbReference type="AlphaFoldDB" id="A0A8H4ESF3"/>
<accession>A0A8H4ESF3</accession>
<protein>
    <submittedName>
        <fullName evidence="1">Uncharacterized protein</fullName>
    </submittedName>
</protein>
<gene>
    <name evidence="1" type="ORF">F8M41_001633</name>
</gene>
<comment type="caution">
    <text evidence="1">The sequence shown here is derived from an EMBL/GenBank/DDBJ whole genome shotgun (WGS) entry which is preliminary data.</text>
</comment>
<proteinExistence type="predicted"/>
<dbReference type="EMBL" id="WTPW01000114">
    <property type="protein sequence ID" value="KAF0546094.1"/>
    <property type="molecule type" value="Genomic_DNA"/>
</dbReference>
<evidence type="ECO:0000313" key="1">
    <source>
        <dbReference type="EMBL" id="KAF0546094.1"/>
    </source>
</evidence>
<reference evidence="1 2" key="1">
    <citation type="journal article" date="2019" name="Environ. Microbiol.">
        <title>At the nexus of three kingdoms: the genome of the mycorrhizal fungus Gigaspora margarita provides insights into plant, endobacterial and fungal interactions.</title>
        <authorList>
            <person name="Venice F."/>
            <person name="Ghignone S."/>
            <person name="Salvioli di Fossalunga A."/>
            <person name="Amselem J."/>
            <person name="Novero M."/>
            <person name="Xianan X."/>
            <person name="Sedzielewska Toro K."/>
            <person name="Morin E."/>
            <person name="Lipzen A."/>
            <person name="Grigoriev I.V."/>
            <person name="Henrissat B."/>
            <person name="Martin F.M."/>
            <person name="Bonfante P."/>
        </authorList>
    </citation>
    <scope>NUCLEOTIDE SEQUENCE [LARGE SCALE GENOMIC DNA]</scope>
    <source>
        <strain evidence="1 2">BEG34</strain>
    </source>
</reference>
<dbReference type="Proteomes" id="UP000439903">
    <property type="component" value="Unassembled WGS sequence"/>
</dbReference>
<sequence>MTERTNLPKNDTEQVEASSKRSIMTGISFDFMQLEMSDYVLDNEINQEVISDFFNFLPAKNNKGKGKATQKADNRHIPVELIDQLFLDDNIEDN</sequence>